<accession>A0ABN6CL43</accession>
<dbReference type="Proteomes" id="UP000676967">
    <property type="component" value="Chromosome"/>
</dbReference>
<name>A0ABN6CL43_9ACTN</name>
<dbReference type="RefSeq" id="WP_189333690.1">
    <property type="nucleotide sequence ID" value="NZ_AP023356.1"/>
</dbReference>
<sequence length="77" mass="8052">MSRTEIAKQRAGDAYLVLRGRPARPSYGVLVVLPLIAAAGGAMIALGLEALISRRRVPTPVAEVADAADRRLESVGA</sequence>
<keyword evidence="3" id="KW-1185">Reference proteome</keyword>
<reference evidence="2 3" key="1">
    <citation type="submission" date="2020-08" db="EMBL/GenBank/DDBJ databases">
        <title>Whole genome shotgun sequence of Actinoplanes ianthinogenes NBRC 13996.</title>
        <authorList>
            <person name="Komaki H."/>
            <person name="Tamura T."/>
        </authorList>
    </citation>
    <scope>NUCLEOTIDE SEQUENCE [LARGE SCALE GENOMIC DNA]</scope>
    <source>
        <strain evidence="2 3">NBRC 13996</strain>
    </source>
</reference>
<gene>
    <name evidence="2" type="ORF">Aiant_64040</name>
</gene>
<keyword evidence="1" id="KW-1133">Transmembrane helix</keyword>
<protein>
    <submittedName>
        <fullName evidence="2">Uncharacterized protein</fullName>
    </submittedName>
</protein>
<organism evidence="2 3">
    <name type="scientific">Actinoplanes ianthinogenes</name>
    <dbReference type="NCBI Taxonomy" id="122358"/>
    <lineage>
        <taxon>Bacteria</taxon>
        <taxon>Bacillati</taxon>
        <taxon>Actinomycetota</taxon>
        <taxon>Actinomycetes</taxon>
        <taxon>Micromonosporales</taxon>
        <taxon>Micromonosporaceae</taxon>
        <taxon>Actinoplanes</taxon>
    </lineage>
</organism>
<dbReference type="EMBL" id="AP023356">
    <property type="protein sequence ID" value="BCJ45747.1"/>
    <property type="molecule type" value="Genomic_DNA"/>
</dbReference>
<keyword evidence="1" id="KW-0812">Transmembrane</keyword>
<evidence type="ECO:0000313" key="3">
    <source>
        <dbReference type="Proteomes" id="UP000676967"/>
    </source>
</evidence>
<proteinExistence type="predicted"/>
<feature type="transmembrane region" description="Helical" evidence="1">
    <location>
        <begin position="27"/>
        <end position="48"/>
    </location>
</feature>
<evidence type="ECO:0000256" key="1">
    <source>
        <dbReference type="SAM" id="Phobius"/>
    </source>
</evidence>
<keyword evidence="1" id="KW-0472">Membrane</keyword>
<evidence type="ECO:0000313" key="2">
    <source>
        <dbReference type="EMBL" id="BCJ45747.1"/>
    </source>
</evidence>